<name>A0A2G5DXL3_AQUCA</name>
<keyword evidence="1" id="KW-0677">Repeat</keyword>
<gene>
    <name evidence="4" type="ORF">AQUCO_01400676v1</name>
</gene>
<feature type="repeat" description="PPR" evidence="2">
    <location>
        <begin position="28"/>
        <end position="62"/>
    </location>
</feature>
<dbReference type="GO" id="GO:0008270">
    <property type="term" value="F:zinc ion binding"/>
    <property type="evidence" value="ECO:0007669"/>
    <property type="project" value="InterPro"/>
</dbReference>
<dbReference type="InterPro" id="IPR046960">
    <property type="entry name" value="PPR_At4g14850-like_plant"/>
</dbReference>
<evidence type="ECO:0000313" key="5">
    <source>
        <dbReference type="Proteomes" id="UP000230069"/>
    </source>
</evidence>
<dbReference type="InterPro" id="IPR002885">
    <property type="entry name" value="PPR_rpt"/>
</dbReference>
<evidence type="ECO:0000256" key="2">
    <source>
        <dbReference type="PROSITE-ProRule" id="PRU00708"/>
    </source>
</evidence>
<dbReference type="FunFam" id="1.25.40.10:FF:000344">
    <property type="entry name" value="Pentatricopeptide repeat-containing protein"/>
    <property type="match status" value="1"/>
</dbReference>
<dbReference type="Pfam" id="PF01535">
    <property type="entry name" value="PPR"/>
    <property type="match status" value="3"/>
</dbReference>
<keyword evidence="5" id="KW-1185">Reference proteome</keyword>
<feature type="repeat" description="PPR" evidence="2">
    <location>
        <begin position="130"/>
        <end position="164"/>
    </location>
</feature>
<dbReference type="STRING" id="218851.A0A2G5DXL3"/>
<feature type="repeat" description="PPR" evidence="2">
    <location>
        <begin position="232"/>
        <end position="266"/>
    </location>
</feature>
<accession>A0A2G5DXL3</accession>
<dbReference type="PANTHER" id="PTHR24015">
    <property type="entry name" value="OS07G0578800 PROTEIN-RELATED"/>
    <property type="match status" value="1"/>
</dbReference>
<dbReference type="InterPro" id="IPR032867">
    <property type="entry name" value="DYW_dom"/>
</dbReference>
<dbReference type="FunFam" id="1.25.40.10:FF:000184">
    <property type="entry name" value="Pentatricopeptide repeat-containing protein, chloroplastic"/>
    <property type="match status" value="1"/>
</dbReference>
<proteinExistence type="predicted"/>
<dbReference type="AlphaFoldDB" id="A0A2G5DXL3"/>
<evidence type="ECO:0000313" key="4">
    <source>
        <dbReference type="EMBL" id="PIA48252.1"/>
    </source>
</evidence>
<dbReference type="InterPro" id="IPR011990">
    <property type="entry name" value="TPR-like_helical_dom_sf"/>
</dbReference>
<dbReference type="PROSITE" id="PS51375">
    <property type="entry name" value="PPR"/>
    <property type="match status" value="4"/>
</dbReference>
<feature type="domain" description="DYW" evidence="3">
    <location>
        <begin position="555"/>
        <end position="643"/>
    </location>
</feature>
<evidence type="ECO:0000259" key="3">
    <source>
        <dbReference type="Pfam" id="PF14432"/>
    </source>
</evidence>
<protein>
    <recommendedName>
        <fullName evidence="3">DYW domain-containing protein</fullName>
    </recommendedName>
</protein>
<dbReference type="Proteomes" id="UP000230069">
    <property type="component" value="Unassembled WGS sequence"/>
</dbReference>
<dbReference type="Pfam" id="PF13041">
    <property type="entry name" value="PPR_2"/>
    <property type="match status" value="2"/>
</dbReference>
<sequence length="643" mass="72880">MQNAKRLLPYNPFFTSFSNIKAEIKHHSTYTFNTTIRTHLNSNHPEKALTHFTKFKEQGFLPDSFTIPSLIKLCFRLNQPPLHGENIHSFVIRKGYLQDIIVSTSLVEMYFKYGFFSGSCNVFDEISQRDVVLWTAMVTGFSQNGLLNEALEFLGRMVKEGIRPNGITVSSVLSACSKLMVLNLGRGVHGFSIRNNVSMDDMVLESAFVDMYVKCNNLNYAIRIFDRMKNRNSVSWNAIITGHAHNGSGENVLRVFKEMVWGGREQPGSSTLTSVLQVCGGTSDLLHGREVHGCIVKRCTCNLDRLVEDNALIDMYVKGGDLDSAVALFKGVPAKNLVTWTTMIMGYGMHGLSKEALELFNEMKESGIQPDSITFIALLSACSHGELVKEGEQIYMSMHRDYNINPEMKHFACMVDLYGRAGFLQQAYNFIESMPVEPTEFIWAALLSSCRIYKNLGLAEKAAKKALLLNQHNAGVYILLSRMYADSGQWEDLSKVRLVMKDLGLKPVTAHSWVELEGKLYTFTVRDRLNSCSDRMYRLIDTFKQRMQKVGCVSDDSGVGNNAREEEKESDLCGHTEKLALAFVLIKSHSQSLIRIGKNLRVCKDCHEMFKFISEFTDREIILKDPNRYHKFRHGQCSCSDFW</sequence>
<dbReference type="GO" id="GO:0003723">
    <property type="term" value="F:RNA binding"/>
    <property type="evidence" value="ECO:0007669"/>
    <property type="project" value="InterPro"/>
</dbReference>
<organism evidence="4 5">
    <name type="scientific">Aquilegia coerulea</name>
    <name type="common">Rocky mountain columbine</name>
    <dbReference type="NCBI Taxonomy" id="218851"/>
    <lineage>
        <taxon>Eukaryota</taxon>
        <taxon>Viridiplantae</taxon>
        <taxon>Streptophyta</taxon>
        <taxon>Embryophyta</taxon>
        <taxon>Tracheophyta</taxon>
        <taxon>Spermatophyta</taxon>
        <taxon>Magnoliopsida</taxon>
        <taxon>Ranunculales</taxon>
        <taxon>Ranunculaceae</taxon>
        <taxon>Thalictroideae</taxon>
        <taxon>Aquilegia</taxon>
    </lineage>
</organism>
<dbReference type="NCBIfam" id="TIGR00756">
    <property type="entry name" value="PPR"/>
    <property type="match status" value="3"/>
</dbReference>
<dbReference type="GO" id="GO:0009451">
    <property type="term" value="P:RNA modification"/>
    <property type="evidence" value="ECO:0007669"/>
    <property type="project" value="InterPro"/>
</dbReference>
<dbReference type="InParanoid" id="A0A2G5DXL3"/>
<reference evidence="4 5" key="1">
    <citation type="submission" date="2017-09" db="EMBL/GenBank/DDBJ databases">
        <title>WGS assembly of Aquilegia coerulea Goldsmith.</title>
        <authorList>
            <person name="Hodges S."/>
            <person name="Kramer E."/>
            <person name="Nordborg M."/>
            <person name="Tomkins J."/>
            <person name="Borevitz J."/>
            <person name="Derieg N."/>
            <person name="Yan J."/>
            <person name="Mihaltcheva S."/>
            <person name="Hayes R.D."/>
            <person name="Rokhsar D."/>
        </authorList>
    </citation>
    <scope>NUCLEOTIDE SEQUENCE [LARGE SCALE GENOMIC DNA]</scope>
    <source>
        <strain evidence="5">cv. Goldsmith</strain>
    </source>
</reference>
<dbReference type="Pfam" id="PF20431">
    <property type="entry name" value="E_motif"/>
    <property type="match status" value="1"/>
</dbReference>
<dbReference type="OrthoDB" id="775425at2759"/>
<evidence type="ECO:0000256" key="1">
    <source>
        <dbReference type="ARBA" id="ARBA00022737"/>
    </source>
</evidence>
<feature type="repeat" description="PPR" evidence="2">
    <location>
        <begin position="336"/>
        <end position="370"/>
    </location>
</feature>
<dbReference type="Pfam" id="PF14432">
    <property type="entry name" value="DYW_deaminase"/>
    <property type="match status" value="1"/>
</dbReference>
<dbReference type="EMBL" id="KZ305031">
    <property type="protein sequence ID" value="PIA48252.1"/>
    <property type="molecule type" value="Genomic_DNA"/>
</dbReference>
<dbReference type="Gene3D" id="1.25.40.10">
    <property type="entry name" value="Tetratricopeptide repeat domain"/>
    <property type="match status" value="3"/>
</dbReference>
<dbReference type="InterPro" id="IPR046848">
    <property type="entry name" value="E_motif"/>
</dbReference>
<dbReference type="PANTHER" id="PTHR24015:SF548">
    <property type="entry name" value="OS08G0340900 PROTEIN"/>
    <property type="match status" value="1"/>
</dbReference>